<reference evidence="3 4" key="1">
    <citation type="submission" date="2016-04" db="EMBL/GenBank/DDBJ databases">
        <authorList>
            <person name="Evans L.H."/>
            <person name="Alamgir A."/>
            <person name="Owens N."/>
            <person name="Weber N.D."/>
            <person name="Virtaneva K."/>
            <person name="Barbian K."/>
            <person name="Babar A."/>
            <person name="Rosenke K."/>
        </authorList>
    </citation>
    <scope>NUCLEOTIDE SEQUENCE [LARGE SCALE GENOMIC DNA]</scope>
    <source>
        <strain evidence="3 4">LMa1</strain>
    </source>
</reference>
<evidence type="ECO:0000313" key="3">
    <source>
        <dbReference type="EMBL" id="OAT85221.1"/>
    </source>
</evidence>
<dbReference type="OrthoDB" id="2087351at2"/>
<sequence length="218" mass="24835">MTVLLILFVIILALLIILALPVTFWGRVRLNEKLAGEGELAWAGGLVAARLGMLDNKPAFSLRVGRWTGRPPRSGRKKPARPKQEKKRKPDQTRNAFRIKRLAPFLDGPLLKRAFAYLRRIWRSLDLKLRLEGEYGTGDPALTGYLTSLVSALHDSRLELHLRPNFAETALDLRGEVGGRLVPVRFLWLTGGFLLAAPVRRLWWSRIIKRKTKVREVF</sequence>
<evidence type="ECO:0000256" key="1">
    <source>
        <dbReference type="SAM" id="MobiDB-lite"/>
    </source>
</evidence>
<gene>
    <name evidence="3" type="ORF">A6M21_06655</name>
</gene>
<feature type="transmembrane region" description="Helical" evidence="2">
    <location>
        <begin position="186"/>
        <end position="203"/>
    </location>
</feature>
<dbReference type="AlphaFoldDB" id="A0A1B7LGJ1"/>
<evidence type="ECO:0008006" key="5">
    <source>
        <dbReference type="Google" id="ProtNLM"/>
    </source>
</evidence>
<evidence type="ECO:0000256" key="2">
    <source>
        <dbReference type="SAM" id="Phobius"/>
    </source>
</evidence>
<dbReference type="STRING" id="1838280.A6M21_06655"/>
<protein>
    <recommendedName>
        <fullName evidence="5">DUF2953 domain-containing protein</fullName>
    </recommendedName>
</protein>
<evidence type="ECO:0000313" key="4">
    <source>
        <dbReference type="Proteomes" id="UP000078532"/>
    </source>
</evidence>
<name>A0A1B7LGJ1_9FIRM</name>
<keyword evidence="4" id="KW-1185">Reference proteome</keyword>
<dbReference type="RefSeq" id="WP_066666961.1">
    <property type="nucleotide sequence ID" value="NZ_LYVF01000069.1"/>
</dbReference>
<proteinExistence type="predicted"/>
<keyword evidence="2" id="KW-1133">Transmembrane helix</keyword>
<dbReference type="EMBL" id="LYVF01000069">
    <property type="protein sequence ID" value="OAT85221.1"/>
    <property type="molecule type" value="Genomic_DNA"/>
</dbReference>
<keyword evidence="2" id="KW-0472">Membrane</keyword>
<feature type="region of interest" description="Disordered" evidence="1">
    <location>
        <begin position="65"/>
        <end position="93"/>
    </location>
</feature>
<organism evidence="3 4">
    <name type="scientific">Desulfotomaculum copahuensis</name>
    <dbReference type="NCBI Taxonomy" id="1838280"/>
    <lineage>
        <taxon>Bacteria</taxon>
        <taxon>Bacillati</taxon>
        <taxon>Bacillota</taxon>
        <taxon>Clostridia</taxon>
        <taxon>Eubacteriales</taxon>
        <taxon>Desulfotomaculaceae</taxon>
        <taxon>Desulfotomaculum</taxon>
    </lineage>
</organism>
<accession>A0A1B7LGJ1</accession>
<feature type="compositionally biased region" description="Basic residues" evidence="1">
    <location>
        <begin position="73"/>
        <end position="89"/>
    </location>
</feature>
<dbReference type="Proteomes" id="UP000078532">
    <property type="component" value="Unassembled WGS sequence"/>
</dbReference>
<keyword evidence="2" id="KW-0812">Transmembrane</keyword>
<comment type="caution">
    <text evidence="3">The sequence shown here is derived from an EMBL/GenBank/DDBJ whole genome shotgun (WGS) entry which is preliminary data.</text>
</comment>